<keyword evidence="8" id="KW-1185">Reference proteome</keyword>
<dbReference type="PANTHER" id="PTHR43180:SF28">
    <property type="entry name" value="NAD(P)-BINDING ROSSMANN-FOLD SUPERFAMILY PROTEIN"/>
    <property type="match status" value="1"/>
</dbReference>
<evidence type="ECO:0000256" key="3">
    <source>
        <dbReference type="ARBA" id="ARBA00023027"/>
    </source>
</evidence>
<dbReference type="InterPro" id="IPR002347">
    <property type="entry name" value="SDR_fam"/>
</dbReference>
<dbReference type="Gene3D" id="3.40.50.720">
    <property type="entry name" value="NAD(P)-binding Rossmann-like Domain"/>
    <property type="match status" value="1"/>
</dbReference>
<dbReference type="Proteomes" id="UP001143307">
    <property type="component" value="Unassembled WGS sequence"/>
</dbReference>
<evidence type="ECO:0000313" key="8">
    <source>
        <dbReference type="Proteomes" id="UP001143307"/>
    </source>
</evidence>
<dbReference type="PRINTS" id="PR00081">
    <property type="entry name" value="GDHRDH"/>
</dbReference>
<comment type="caution">
    <text evidence="7">The sequence shown here is derived from an EMBL/GenBank/DDBJ whole genome shotgun (WGS) entry which is preliminary data.</text>
</comment>
<protein>
    <submittedName>
        <fullName evidence="7">SDR family oxidoreductase</fullName>
    </submittedName>
</protein>
<evidence type="ECO:0000256" key="5">
    <source>
        <dbReference type="ARBA" id="ARBA00023221"/>
    </source>
</evidence>
<reference evidence="7" key="1">
    <citation type="submission" date="2019-02" db="EMBL/GenBank/DDBJ databases">
        <authorList>
            <person name="Li S.-H."/>
        </authorList>
    </citation>
    <scope>NUCLEOTIDE SEQUENCE</scope>
    <source>
        <strain evidence="7">IMCC8485</strain>
    </source>
</reference>
<dbReference type="PRINTS" id="PR00080">
    <property type="entry name" value="SDRFAMILY"/>
</dbReference>
<proteinExistence type="inferred from homology"/>
<evidence type="ECO:0000256" key="4">
    <source>
        <dbReference type="ARBA" id="ARBA00023098"/>
    </source>
</evidence>
<evidence type="ECO:0000256" key="1">
    <source>
        <dbReference type="ARBA" id="ARBA00006484"/>
    </source>
</evidence>
<dbReference type="PANTHER" id="PTHR43180">
    <property type="entry name" value="3-OXOACYL-(ACYL-CARRIER-PROTEIN) REDUCTASE (AFU_ORTHOLOGUE AFUA_6G11210)"/>
    <property type="match status" value="1"/>
</dbReference>
<gene>
    <name evidence="7" type="ORF">EYC87_13460</name>
</gene>
<dbReference type="RefSeq" id="WP_279253337.1">
    <property type="nucleotide sequence ID" value="NZ_SHNP01000004.1"/>
</dbReference>
<evidence type="ECO:0000256" key="2">
    <source>
        <dbReference type="ARBA" id="ARBA00023002"/>
    </source>
</evidence>
<evidence type="ECO:0000256" key="6">
    <source>
        <dbReference type="RuleBase" id="RU000363"/>
    </source>
</evidence>
<dbReference type="SUPFAM" id="SSF51735">
    <property type="entry name" value="NAD(P)-binding Rossmann-fold domains"/>
    <property type="match status" value="1"/>
</dbReference>
<keyword evidence="3" id="KW-0520">NAD</keyword>
<dbReference type="EMBL" id="SHNP01000004">
    <property type="protein sequence ID" value="MCX2974596.1"/>
    <property type="molecule type" value="Genomic_DNA"/>
</dbReference>
<keyword evidence="5" id="KW-0753">Steroid metabolism</keyword>
<dbReference type="Pfam" id="PF13561">
    <property type="entry name" value="adh_short_C2"/>
    <property type="match status" value="1"/>
</dbReference>
<accession>A0ABT3SYD1</accession>
<sequence length="274" mass="28902">MNDILGYKGKTVVITGAASGMGQAAATLLVDLGAEVYALDVAPVSAPVANAIHVDMKDARSIDNAVAKLPQNIDALFNCAGVPSPPFSAQDTLLINFVGLRYLTELLVPRISTGGGIASIASTAGMAWRAGLASVQDFLSTENSFDASAQWMSEHPDACADGYGFSKQCIIVYTMQMARELAASNIRINCISPSPTASGFMDKLKGEGQMPDEVVDLFLPSNGRYATGEEMGEALVLLNSKLASFISGINMPVDFGYCAETFMSQRDDLLGISH</sequence>
<comment type="similarity">
    <text evidence="1 6">Belongs to the short-chain dehydrogenases/reductases (SDR) family.</text>
</comment>
<name>A0ABT3SYD1_9GAMM</name>
<keyword evidence="2" id="KW-0560">Oxidoreductase</keyword>
<dbReference type="InterPro" id="IPR036291">
    <property type="entry name" value="NAD(P)-bd_dom_sf"/>
</dbReference>
<evidence type="ECO:0000313" key="7">
    <source>
        <dbReference type="EMBL" id="MCX2974596.1"/>
    </source>
</evidence>
<organism evidence="7 8">
    <name type="scientific">Candidatus Seongchinamella marina</name>
    <dbReference type="NCBI Taxonomy" id="2518990"/>
    <lineage>
        <taxon>Bacteria</taxon>
        <taxon>Pseudomonadati</taxon>
        <taxon>Pseudomonadota</taxon>
        <taxon>Gammaproteobacteria</taxon>
        <taxon>Cellvibrionales</taxon>
        <taxon>Halieaceae</taxon>
        <taxon>Seongchinamella</taxon>
    </lineage>
</organism>
<dbReference type="Pfam" id="PF00106">
    <property type="entry name" value="adh_short"/>
    <property type="match status" value="1"/>
</dbReference>
<keyword evidence="4" id="KW-0443">Lipid metabolism</keyword>